<proteinExistence type="predicted"/>
<evidence type="ECO:0000313" key="2">
    <source>
        <dbReference type="EMBL" id="KAG7387486.1"/>
    </source>
</evidence>
<organism evidence="2 3">
    <name type="scientific">Phytophthora boehmeriae</name>
    <dbReference type="NCBI Taxonomy" id="109152"/>
    <lineage>
        <taxon>Eukaryota</taxon>
        <taxon>Sar</taxon>
        <taxon>Stramenopiles</taxon>
        <taxon>Oomycota</taxon>
        <taxon>Peronosporomycetes</taxon>
        <taxon>Peronosporales</taxon>
        <taxon>Peronosporaceae</taxon>
        <taxon>Phytophthora</taxon>
    </lineage>
</organism>
<accession>A0A8T1W2K8</accession>
<dbReference type="AlphaFoldDB" id="A0A8T1W2K8"/>
<sequence>MPRGRKKRTREEIQDALAENERVNATPAAPEEQRDRQRRQAKRRRTRYDLNKALRALNLGGEGQAVATTGDTVQAAPGPPAATESSARGVDQPASDATALLGKETPSANVCAELYSVGNDVKLRGCKGVFTNKEYGLPRAKNSASNSSNVIVNEWLSAERMYHK</sequence>
<protein>
    <submittedName>
        <fullName evidence="2">Uncharacterized protein</fullName>
    </submittedName>
</protein>
<reference evidence="2" key="1">
    <citation type="submission" date="2021-02" db="EMBL/GenBank/DDBJ databases">
        <authorList>
            <person name="Palmer J.M."/>
        </authorList>
    </citation>
    <scope>NUCLEOTIDE SEQUENCE</scope>
    <source>
        <strain evidence="2">SCRP23</strain>
    </source>
</reference>
<evidence type="ECO:0000313" key="3">
    <source>
        <dbReference type="Proteomes" id="UP000693981"/>
    </source>
</evidence>
<feature type="compositionally biased region" description="Basic residues" evidence="1">
    <location>
        <begin position="36"/>
        <end position="46"/>
    </location>
</feature>
<evidence type="ECO:0000256" key="1">
    <source>
        <dbReference type="SAM" id="MobiDB-lite"/>
    </source>
</evidence>
<gene>
    <name evidence="2" type="ORF">PHYBOEH_008231</name>
</gene>
<name>A0A8T1W2K8_9STRA</name>
<dbReference type="EMBL" id="JAGDFL010000473">
    <property type="protein sequence ID" value="KAG7387486.1"/>
    <property type="molecule type" value="Genomic_DNA"/>
</dbReference>
<dbReference type="OrthoDB" id="146669at2759"/>
<comment type="caution">
    <text evidence="2">The sequence shown here is derived from an EMBL/GenBank/DDBJ whole genome shotgun (WGS) entry which is preliminary data.</text>
</comment>
<keyword evidence="3" id="KW-1185">Reference proteome</keyword>
<feature type="region of interest" description="Disordered" evidence="1">
    <location>
        <begin position="1"/>
        <end position="94"/>
    </location>
</feature>
<dbReference type="Proteomes" id="UP000693981">
    <property type="component" value="Unassembled WGS sequence"/>
</dbReference>